<dbReference type="NCBIfam" id="TIGR01167">
    <property type="entry name" value="LPXTG_anchor"/>
    <property type="match status" value="1"/>
</dbReference>
<feature type="signal peptide" evidence="2">
    <location>
        <begin position="1"/>
        <end position="25"/>
    </location>
</feature>
<evidence type="ECO:0008006" key="4">
    <source>
        <dbReference type="Google" id="ProtNLM"/>
    </source>
</evidence>
<gene>
    <name evidence="3" type="ORF">AVDCRST_MAG01-01-943</name>
</gene>
<keyword evidence="1" id="KW-0812">Transmembrane</keyword>
<sequence>MGRRFLLAAVLSIVLATMPVSPAGAQLAGDAPPPPEYQVKEDGTLIVGGDIETHCSQVGLDEQYLTADGPEARACEAAGFKIAGDGTPGGASTPAASASALPETGGSGFPVAALVPLALLVGGLLAFGVVRRTF</sequence>
<feature type="transmembrane region" description="Helical" evidence="1">
    <location>
        <begin position="109"/>
        <end position="130"/>
    </location>
</feature>
<evidence type="ECO:0000313" key="3">
    <source>
        <dbReference type="EMBL" id="CAA9399748.1"/>
    </source>
</evidence>
<name>A0A6J4NWX1_9ACTN</name>
<proteinExistence type="predicted"/>
<evidence type="ECO:0000256" key="1">
    <source>
        <dbReference type="SAM" id="Phobius"/>
    </source>
</evidence>
<organism evidence="3">
    <name type="scientific">uncultured Rubrobacteraceae bacterium</name>
    <dbReference type="NCBI Taxonomy" id="349277"/>
    <lineage>
        <taxon>Bacteria</taxon>
        <taxon>Bacillati</taxon>
        <taxon>Actinomycetota</taxon>
        <taxon>Rubrobacteria</taxon>
        <taxon>Rubrobacterales</taxon>
        <taxon>Rubrobacteraceae</taxon>
        <taxon>environmental samples</taxon>
    </lineage>
</organism>
<evidence type="ECO:0000256" key="2">
    <source>
        <dbReference type="SAM" id="SignalP"/>
    </source>
</evidence>
<keyword evidence="2" id="KW-0732">Signal</keyword>
<dbReference type="EMBL" id="CADCUW010000143">
    <property type="protein sequence ID" value="CAA9399748.1"/>
    <property type="molecule type" value="Genomic_DNA"/>
</dbReference>
<keyword evidence="1" id="KW-0472">Membrane</keyword>
<dbReference type="AlphaFoldDB" id="A0A6J4NWX1"/>
<protein>
    <recommendedName>
        <fullName evidence="4">Gram-positive cocci surface proteins LPxTG domain-containing protein</fullName>
    </recommendedName>
</protein>
<feature type="chain" id="PRO_5026898811" description="Gram-positive cocci surface proteins LPxTG domain-containing protein" evidence="2">
    <location>
        <begin position="26"/>
        <end position="134"/>
    </location>
</feature>
<keyword evidence="1" id="KW-1133">Transmembrane helix</keyword>
<reference evidence="3" key="1">
    <citation type="submission" date="2020-02" db="EMBL/GenBank/DDBJ databases">
        <authorList>
            <person name="Meier V. D."/>
        </authorList>
    </citation>
    <scope>NUCLEOTIDE SEQUENCE</scope>
    <source>
        <strain evidence="3">AVDCRST_MAG01</strain>
    </source>
</reference>
<accession>A0A6J4NWX1</accession>